<dbReference type="CDD" id="cd08187">
    <property type="entry name" value="BDH"/>
    <property type="match status" value="1"/>
</dbReference>
<comment type="caution">
    <text evidence="6">The sequence shown here is derived from an EMBL/GenBank/DDBJ whole genome shotgun (WGS) entry which is preliminary data.</text>
</comment>
<dbReference type="OrthoDB" id="9778433at2"/>
<comment type="cofactor">
    <cofactor evidence="1">
        <name>Fe cation</name>
        <dbReference type="ChEBI" id="CHEBI:24875"/>
    </cofactor>
</comment>
<dbReference type="FunFam" id="3.40.50.1970:FF:000003">
    <property type="entry name" value="Alcohol dehydrogenase, iron-containing"/>
    <property type="match status" value="1"/>
</dbReference>
<evidence type="ECO:0000313" key="6">
    <source>
        <dbReference type="EMBL" id="EHY31684.1"/>
    </source>
</evidence>
<dbReference type="PROSITE" id="PS00060">
    <property type="entry name" value="ADH_IRON_2"/>
    <property type="match status" value="1"/>
</dbReference>
<comment type="similarity">
    <text evidence="2">Belongs to the iron-containing alcohol dehydrogenase family.</text>
</comment>
<dbReference type="AlphaFoldDB" id="H3KDX1"/>
<evidence type="ECO:0000256" key="1">
    <source>
        <dbReference type="ARBA" id="ARBA00001962"/>
    </source>
</evidence>
<evidence type="ECO:0000259" key="4">
    <source>
        <dbReference type="Pfam" id="PF00465"/>
    </source>
</evidence>
<dbReference type="GO" id="GO:0008106">
    <property type="term" value="F:alcohol dehydrogenase (NADP+) activity"/>
    <property type="evidence" value="ECO:0007669"/>
    <property type="project" value="TreeGrafter"/>
</dbReference>
<keyword evidence="7" id="KW-1185">Reference proteome</keyword>
<accession>H3KDX1</accession>
<evidence type="ECO:0000256" key="3">
    <source>
        <dbReference type="ARBA" id="ARBA00023002"/>
    </source>
</evidence>
<dbReference type="Gene3D" id="3.40.50.1970">
    <property type="match status" value="1"/>
</dbReference>
<dbReference type="Pfam" id="PF25137">
    <property type="entry name" value="ADH_Fe_C"/>
    <property type="match status" value="1"/>
</dbReference>
<dbReference type="RefSeq" id="WP_008541689.1">
    <property type="nucleotide sequence ID" value="NZ_JH604933.1"/>
</dbReference>
<feature type="domain" description="Fe-containing alcohol dehydrogenase-like C-terminal" evidence="5">
    <location>
        <begin position="187"/>
        <end position="386"/>
    </location>
</feature>
<proteinExistence type="inferred from homology"/>
<dbReference type="GO" id="GO:1990362">
    <property type="term" value="F:butanol dehydrogenase (NAD+) activity"/>
    <property type="evidence" value="ECO:0007669"/>
    <property type="project" value="InterPro"/>
</dbReference>
<sequence length="389" mass="42252">MQNFVWETPARVHFGKGVIEELPEEVARFGRRVLLAYGGGSIKRIGLYDKIRELLKDCEIVELTGIEPNPRVESAREGAKLCREHDVDVIVSVGGGSVLDCSKLVAAAAKYDGDAWDLVEKNELAGECLPIIAVMTLAATGSELDAGAVISNLGKKRKLPFMHGPTFPKAAFLDPTYSFTVPAWHTACGASDILSHVMEQYFVLDANPIADGFCETMMRVVVEETPVALTEPDNYDARAALMWASSWGCNGLLSLGNGPSAWACHAIEHEISAYYDVTHGAGLAVVTPRWLRRSMTAETAPRIAHFGARVFDLAPTGDVMEDAERAVRALEAFYAKIGMPADMEALGVPDTENVDAMAEGAFTAFPLHLAMKPLEREDVKAILLDAFRK</sequence>
<dbReference type="Gene3D" id="1.20.1090.10">
    <property type="entry name" value="Dehydroquinate synthase-like - alpha domain"/>
    <property type="match status" value="1"/>
</dbReference>
<dbReference type="GO" id="GO:1990002">
    <property type="term" value="F:methylglyoxal reductase (NADPH) (acetol producing) activity"/>
    <property type="evidence" value="ECO:0007669"/>
    <property type="project" value="TreeGrafter"/>
</dbReference>
<dbReference type="SUPFAM" id="SSF56796">
    <property type="entry name" value="Dehydroquinate synthase-like"/>
    <property type="match status" value="1"/>
</dbReference>
<dbReference type="InterPro" id="IPR001670">
    <property type="entry name" value="ADH_Fe/GldA"/>
</dbReference>
<feature type="domain" description="Alcohol dehydrogenase iron-type/glycerol dehydrogenase GldA" evidence="4">
    <location>
        <begin position="9"/>
        <end position="175"/>
    </location>
</feature>
<dbReference type="InterPro" id="IPR018211">
    <property type="entry name" value="ADH_Fe_CS"/>
</dbReference>
<dbReference type="PROSITE" id="PS00913">
    <property type="entry name" value="ADH_IRON_1"/>
    <property type="match status" value="1"/>
</dbReference>
<dbReference type="InterPro" id="IPR044731">
    <property type="entry name" value="BDH-like"/>
</dbReference>
<dbReference type="Pfam" id="PF00465">
    <property type="entry name" value="Fe-ADH"/>
    <property type="match status" value="1"/>
</dbReference>
<name>H3KDX1_9BURK</name>
<dbReference type="Proteomes" id="UP000004956">
    <property type="component" value="Unassembled WGS sequence"/>
</dbReference>
<dbReference type="PANTHER" id="PTHR43633:SF1">
    <property type="entry name" value="ALCOHOL DEHYDROGENASE YQHD"/>
    <property type="match status" value="1"/>
</dbReference>
<dbReference type="GO" id="GO:0046872">
    <property type="term" value="F:metal ion binding"/>
    <property type="evidence" value="ECO:0007669"/>
    <property type="project" value="InterPro"/>
</dbReference>
<evidence type="ECO:0000259" key="5">
    <source>
        <dbReference type="Pfam" id="PF25137"/>
    </source>
</evidence>
<organism evidence="6 7">
    <name type="scientific">Sutterella parvirubra YIT 11816</name>
    <dbReference type="NCBI Taxonomy" id="762967"/>
    <lineage>
        <taxon>Bacteria</taxon>
        <taxon>Pseudomonadati</taxon>
        <taxon>Pseudomonadota</taxon>
        <taxon>Betaproteobacteria</taxon>
        <taxon>Burkholderiales</taxon>
        <taxon>Sutterellaceae</taxon>
        <taxon>Sutterella</taxon>
    </lineage>
</organism>
<dbReference type="GO" id="GO:0005829">
    <property type="term" value="C:cytosol"/>
    <property type="evidence" value="ECO:0007669"/>
    <property type="project" value="TreeGrafter"/>
</dbReference>
<protein>
    <submittedName>
        <fullName evidence="6">Putative NADH-dependent butanol dehydrogenase A</fullName>
    </submittedName>
</protein>
<reference evidence="6 7" key="1">
    <citation type="submission" date="2011-11" db="EMBL/GenBank/DDBJ databases">
        <authorList>
            <person name="Weinstock G."/>
            <person name="Sodergren E."/>
            <person name="Clifton S."/>
            <person name="Fulton L."/>
            <person name="Fulton B."/>
            <person name="Courtney L."/>
            <person name="Fronick C."/>
            <person name="Harrison M."/>
            <person name="Strong C."/>
            <person name="Farmer C."/>
            <person name="Delahaunty K."/>
            <person name="Markovic C."/>
            <person name="Hall O."/>
            <person name="Minx P."/>
            <person name="Tomlinson C."/>
            <person name="Mitreva M."/>
            <person name="Hou S."/>
            <person name="Chen J."/>
            <person name="Wollam A."/>
            <person name="Pepin K.H."/>
            <person name="Johnson M."/>
            <person name="Bhonagiri V."/>
            <person name="Zhang X."/>
            <person name="Suruliraj S."/>
            <person name="Warren W."/>
            <person name="Chinwalla A."/>
            <person name="Mardis E.R."/>
            <person name="Wilson R.K."/>
        </authorList>
    </citation>
    <scope>NUCLEOTIDE SEQUENCE [LARGE SCALE GENOMIC DNA]</scope>
    <source>
        <strain evidence="6 7">YIT 11816</strain>
    </source>
</reference>
<dbReference type="HOGENOM" id="CLU_007207_0_4_4"/>
<dbReference type="PANTHER" id="PTHR43633">
    <property type="entry name" value="ALCOHOL DEHYDROGENASE YQHD"/>
    <property type="match status" value="1"/>
</dbReference>
<dbReference type="InterPro" id="IPR056798">
    <property type="entry name" value="ADH_Fe_C"/>
</dbReference>
<dbReference type="EMBL" id="AFBQ01000126">
    <property type="protein sequence ID" value="EHY31684.1"/>
    <property type="molecule type" value="Genomic_DNA"/>
</dbReference>
<keyword evidence="3" id="KW-0560">Oxidoreductase</keyword>
<evidence type="ECO:0000256" key="2">
    <source>
        <dbReference type="ARBA" id="ARBA00007358"/>
    </source>
</evidence>
<evidence type="ECO:0000313" key="7">
    <source>
        <dbReference type="Proteomes" id="UP000004956"/>
    </source>
</evidence>
<gene>
    <name evidence="6" type="ORF">HMPREF9440_00933</name>
</gene>
<dbReference type="PATRIC" id="fig|762967.3.peg.744"/>
<dbReference type="STRING" id="762967.HMPREF9440_00933"/>